<keyword evidence="6 10" id="KW-0067">ATP-binding</keyword>
<feature type="domain" description="ATP-grasp" evidence="11">
    <location>
        <begin position="108"/>
        <end position="307"/>
    </location>
</feature>
<comment type="caution">
    <text evidence="12">The sequence shown here is derived from an EMBL/GenBank/DDBJ whole genome shotgun (WGS) entry which is preliminary data.</text>
</comment>
<evidence type="ECO:0000256" key="1">
    <source>
        <dbReference type="ARBA" id="ARBA00005174"/>
    </source>
</evidence>
<evidence type="ECO:0000313" key="13">
    <source>
        <dbReference type="Proteomes" id="UP000810292"/>
    </source>
</evidence>
<dbReference type="EC" id="6.3.4.13" evidence="2"/>
<dbReference type="InterPro" id="IPR020561">
    <property type="entry name" value="PRibGlycinamid_synth_ATP-grasp"/>
</dbReference>
<dbReference type="InterPro" id="IPR037123">
    <property type="entry name" value="PRibGlycinamide_synth_C_sf"/>
</dbReference>
<dbReference type="InterPro" id="IPR020562">
    <property type="entry name" value="PRibGlycinamide_synth_N"/>
</dbReference>
<dbReference type="GO" id="GO:0005524">
    <property type="term" value="F:ATP binding"/>
    <property type="evidence" value="ECO:0007669"/>
    <property type="project" value="UniProtKB-UniRule"/>
</dbReference>
<dbReference type="Gene3D" id="3.30.470.20">
    <property type="entry name" value="ATP-grasp fold, B domain"/>
    <property type="match status" value="1"/>
</dbReference>
<organism evidence="12 13">
    <name type="scientific">Candidatus Ornithospirochaeta stercoravium</name>
    <dbReference type="NCBI Taxonomy" id="2840897"/>
    <lineage>
        <taxon>Bacteria</taxon>
        <taxon>Pseudomonadati</taxon>
        <taxon>Spirochaetota</taxon>
        <taxon>Spirochaetia</taxon>
        <taxon>Spirochaetales</taxon>
        <taxon>Spirochaetaceae</taxon>
        <taxon>Spirochaetaceae incertae sedis</taxon>
        <taxon>Candidatus Ornithospirochaeta</taxon>
    </lineage>
</organism>
<reference evidence="12" key="2">
    <citation type="journal article" date="2021" name="PeerJ">
        <title>Extensive microbial diversity within the chicken gut microbiome revealed by metagenomics and culture.</title>
        <authorList>
            <person name="Gilroy R."/>
            <person name="Ravi A."/>
            <person name="Getino M."/>
            <person name="Pursley I."/>
            <person name="Horton D.L."/>
            <person name="Alikhan N.F."/>
            <person name="Baker D."/>
            <person name="Gharbi K."/>
            <person name="Hall N."/>
            <person name="Watson M."/>
            <person name="Adriaenssens E.M."/>
            <person name="Foster-Nyarko E."/>
            <person name="Jarju S."/>
            <person name="Secka A."/>
            <person name="Antonio M."/>
            <person name="Oren A."/>
            <person name="Chaudhuri R.R."/>
            <person name="La Ragione R."/>
            <person name="Hildebrand F."/>
            <person name="Pallen M.J."/>
        </authorList>
    </citation>
    <scope>NUCLEOTIDE SEQUENCE</scope>
    <source>
        <strain evidence="12">14700</strain>
    </source>
</reference>
<gene>
    <name evidence="12" type="primary">purD</name>
    <name evidence="12" type="ORF">IAA72_01800</name>
</gene>
<dbReference type="SUPFAM" id="SSF52440">
    <property type="entry name" value="PreATP-grasp domain"/>
    <property type="match status" value="1"/>
</dbReference>
<evidence type="ECO:0000256" key="8">
    <source>
        <dbReference type="ARBA" id="ARBA00042242"/>
    </source>
</evidence>
<name>A0A9D9I9J6_9SPIO</name>
<dbReference type="PANTHER" id="PTHR43472:SF1">
    <property type="entry name" value="PHOSPHORIBOSYLAMINE--GLYCINE LIGASE, CHLOROPLASTIC"/>
    <property type="match status" value="1"/>
</dbReference>
<sequence length="420" mass="46360">MRVLLLGSGAKDHAVAWWFSKSCYLSELYVAQGNLATGRFAINLSDVNPSDPQSVYEACRKHKIDYVFIGTEAPLFTGVVKFLNERGIKTFGAPEGSIKLEGDRAFSRAFATRHNIQIPRSSLFADMEGLEKYLERHKGEYFIIKSNSISPSRIMLSSNDTEALLNYARLLFKKGPVLLEAFVKGTPASCSILVDRNGYALLPVTSDYTNKASDDTTPTGGMGAICPVPIIEEIKDKIIERIINPTLYGMQVEDLAYKGILTLSLMITPEREPYLVDYHVRFNDPAAQAMIPIIKTDLIEILNAMENDRVGSLKIETTDECTVAVVLASPGYPMYPVTGMEVEGLTNAFLEPIDEGPIVFCGAIQNIDGVPTTTGGRNLTVVGKGRNIAEANKQAYDTIKRKSFPNLWFRKDIGNAYFIS</sequence>
<evidence type="ECO:0000256" key="10">
    <source>
        <dbReference type="PROSITE-ProRule" id="PRU00409"/>
    </source>
</evidence>
<dbReference type="SMART" id="SM01210">
    <property type="entry name" value="GARS_C"/>
    <property type="match status" value="1"/>
</dbReference>
<dbReference type="SMART" id="SM01209">
    <property type="entry name" value="GARS_A"/>
    <property type="match status" value="1"/>
</dbReference>
<evidence type="ECO:0000256" key="7">
    <source>
        <dbReference type="ARBA" id="ARBA00038345"/>
    </source>
</evidence>
<dbReference type="InterPro" id="IPR020560">
    <property type="entry name" value="PRibGlycinamide_synth_C-dom"/>
</dbReference>
<evidence type="ECO:0000256" key="5">
    <source>
        <dbReference type="ARBA" id="ARBA00022755"/>
    </source>
</evidence>
<dbReference type="InterPro" id="IPR011761">
    <property type="entry name" value="ATP-grasp"/>
</dbReference>
<proteinExistence type="inferred from homology"/>
<dbReference type="GO" id="GO:0046872">
    <property type="term" value="F:metal ion binding"/>
    <property type="evidence" value="ECO:0007669"/>
    <property type="project" value="InterPro"/>
</dbReference>
<keyword evidence="5" id="KW-0658">Purine biosynthesis</keyword>
<keyword evidence="4 10" id="KW-0547">Nucleotide-binding</keyword>
<comment type="similarity">
    <text evidence="7">Belongs to the GARS family.</text>
</comment>
<dbReference type="GO" id="GO:0009113">
    <property type="term" value="P:purine nucleobase biosynthetic process"/>
    <property type="evidence" value="ECO:0007669"/>
    <property type="project" value="InterPro"/>
</dbReference>
<dbReference type="NCBIfam" id="TIGR00877">
    <property type="entry name" value="purD"/>
    <property type="match status" value="1"/>
</dbReference>
<evidence type="ECO:0000259" key="11">
    <source>
        <dbReference type="PROSITE" id="PS50975"/>
    </source>
</evidence>
<dbReference type="GO" id="GO:0006164">
    <property type="term" value="P:purine nucleotide biosynthetic process"/>
    <property type="evidence" value="ECO:0007669"/>
    <property type="project" value="UniProtKB-KW"/>
</dbReference>
<dbReference type="Gene3D" id="3.40.50.20">
    <property type="match status" value="1"/>
</dbReference>
<dbReference type="SUPFAM" id="SSF56059">
    <property type="entry name" value="Glutathione synthetase ATP-binding domain-like"/>
    <property type="match status" value="1"/>
</dbReference>
<reference evidence="12" key="1">
    <citation type="submission" date="2020-10" db="EMBL/GenBank/DDBJ databases">
        <authorList>
            <person name="Gilroy R."/>
        </authorList>
    </citation>
    <scope>NUCLEOTIDE SEQUENCE</scope>
    <source>
        <strain evidence="12">14700</strain>
    </source>
</reference>
<dbReference type="Pfam" id="PF02843">
    <property type="entry name" value="GARS_C"/>
    <property type="match status" value="1"/>
</dbReference>
<evidence type="ECO:0000313" key="12">
    <source>
        <dbReference type="EMBL" id="MBO8468502.1"/>
    </source>
</evidence>
<dbReference type="InterPro" id="IPR000115">
    <property type="entry name" value="PRibGlycinamide_synth"/>
</dbReference>
<dbReference type="GO" id="GO:0004637">
    <property type="term" value="F:phosphoribosylamine-glycine ligase activity"/>
    <property type="evidence" value="ECO:0007669"/>
    <property type="project" value="UniProtKB-EC"/>
</dbReference>
<evidence type="ECO:0000256" key="2">
    <source>
        <dbReference type="ARBA" id="ARBA00013255"/>
    </source>
</evidence>
<dbReference type="InterPro" id="IPR016185">
    <property type="entry name" value="PreATP-grasp_dom_sf"/>
</dbReference>
<evidence type="ECO:0000256" key="3">
    <source>
        <dbReference type="ARBA" id="ARBA00022598"/>
    </source>
</evidence>
<evidence type="ECO:0000256" key="9">
    <source>
        <dbReference type="ARBA" id="ARBA00042864"/>
    </source>
</evidence>
<evidence type="ECO:0000256" key="6">
    <source>
        <dbReference type="ARBA" id="ARBA00022840"/>
    </source>
</evidence>
<dbReference type="Pfam" id="PF01071">
    <property type="entry name" value="GARS_A"/>
    <property type="match status" value="1"/>
</dbReference>
<dbReference type="EMBL" id="JADIMF010000026">
    <property type="protein sequence ID" value="MBO8468502.1"/>
    <property type="molecule type" value="Genomic_DNA"/>
</dbReference>
<dbReference type="AlphaFoldDB" id="A0A9D9I9J6"/>
<dbReference type="InterPro" id="IPR011054">
    <property type="entry name" value="Rudment_hybrid_motif"/>
</dbReference>
<dbReference type="PROSITE" id="PS50975">
    <property type="entry name" value="ATP_GRASP"/>
    <property type="match status" value="1"/>
</dbReference>
<comment type="pathway">
    <text evidence="1">Purine metabolism; IMP biosynthesis via de novo pathway; N(1)-(5-phospho-D-ribosyl)glycinamide from 5-phospho-alpha-D-ribose 1-diphosphate: step 2/2.</text>
</comment>
<dbReference type="Gene3D" id="3.90.600.10">
    <property type="entry name" value="Phosphoribosylglycinamide synthetase, C-terminal domain"/>
    <property type="match status" value="1"/>
</dbReference>
<dbReference type="SUPFAM" id="SSF51246">
    <property type="entry name" value="Rudiment single hybrid motif"/>
    <property type="match status" value="1"/>
</dbReference>
<evidence type="ECO:0000256" key="4">
    <source>
        <dbReference type="ARBA" id="ARBA00022741"/>
    </source>
</evidence>
<protein>
    <recommendedName>
        <fullName evidence="2">phosphoribosylamine--glycine ligase</fullName>
        <ecNumber evidence="2">6.3.4.13</ecNumber>
    </recommendedName>
    <alternativeName>
        <fullName evidence="8">Glycinamide ribonucleotide synthetase</fullName>
    </alternativeName>
    <alternativeName>
        <fullName evidence="9">Phosphoribosylglycinamide synthetase</fullName>
    </alternativeName>
</protein>
<dbReference type="PANTHER" id="PTHR43472">
    <property type="entry name" value="PHOSPHORIBOSYLAMINE--GLYCINE LIGASE"/>
    <property type="match status" value="1"/>
</dbReference>
<dbReference type="Proteomes" id="UP000810292">
    <property type="component" value="Unassembled WGS sequence"/>
</dbReference>
<dbReference type="Pfam" id="PF02844">
    <property type="entry name" value="GARS_N"/>
    <property type="match status" value="1"/>
</dbReference>
<keyword evidence="3 12" id="KW-0436">Ligase</keyword>
<accession>A0A9D9I9J6</accession>